<evidence type="ECO:0000313" key="2">
    <source>
        <dbReference type="Proteomes" id="UP000245412"/>
    </source>
</evidence>
<proteinExistence type="predicted"/>
<protein>
    <submittedName>
        <fullName evidence="1">Uncharacterized protein</fullName>
    </submittedName>
</protein>
<name>A0AB73T2S4_9FIRM</name>
<gene>
    <name evidence="1" type="ORF">C7383_10852</name>
</gene>
<evidence type="ECO:0000313" key="1">
    <source>
        <dbReference type="EMBL" id="PWJ74623.1"/>
    </source>
</evidence>
<keyword evidence="2" id="KW-1185">Reference proteome</keyword>
<accession>A0AB73T2S4</accession>
<comment type="caution">
    <text evidence="1">The sequence shown here is derived from an EMBL/GenBank/DDBJ whole genome shotgun (WGS) entry which is preliminary data.</text>
</comment>
<sequence length="79" mass="8636">MNTKNNQGFGDMDKKLKAKTLELLETTDFEKIIVKSLCETAPFKIPQPSPLSAPCTLWKNDSVVCSALSTGHTSIGLRP</sequence>
<dbReference type="AlphaFoldDB" id="A0AB73T2S4"/>
<dbReference type="Proteomes" id="UP000245412">
    <property type="component" value="Unassembled WGS sequence"/>
</dbReference>
<organism evidence="1 2">
    <name type="scientific">Murimonas intestini</name>
    <dbReference type="NCBI Taxonomy" id="1337051"/>
    <lineage>
        <taxon>Bacteria</taxon>
        <taxon>Bacillati</taxon>
        <taxon>Bacillota</taxon>
        <taxon>Clostridia</taxon>
        <taxon>Lachnospirales</taxon>
        <taxon>Lachnospiraceae</taxon>
        <taxon>Murimonas</taxon>
    </lineage>
</organism>
<dbReference type="EMBL" id="QGGY01000008">
    <property type="protein sequence ID" value="PWJ74623.1"/>
    <property type="molecule type" value="Genomic_DNA"/>
</dbReference>
<reference evidence="1 2" key="1">
    <citation type="submission" date="2018-05" db="EMBL/GenBank/DDBJ databases">
        <authorList>
            <person name="Goeker M."/>
            <person name="Huntemann M."/>
            <person name="Clum A."/>
            <person name="Pillay M."/>
            <person name="Palaniappan K."/>
            <person name="Varghese N."/>
            <person name="Mikhailova N."/>
            <person name="Stamatis D."/>
            <person name="Reddy T."/>
            <person name="Daum C."/>
            <person name="Shapiro N."/>
            <person name="Ivanova N."/>
            <person name="Kyrpides N."/>
            <person name="Woyke T."/>
        </authorList>
    </citation>
    <scope>NUCLEOTIDE SEQUENCE [LARGE SCALE GENOMIC DNA]</scope>
    <source>
        <strain evidence="1 2">DSM 26524</strain>
    </source>
</reference>